<keyword evidence="6 11" id="KW-0456">Lyase</keyword>
<dbReference type="SMART" id="SM00478">
    <property type="entry name" value="ENDO3c"/>
    <property type="match status" value="1"/>
</dbReference>
<name>A0ABP0B4R8_9PEZI</name>
<dbReference type="InterPro" id="IPR003265">
    <property type="entry name" value="HhH-GPD_domain"/>
</dbReference>
<gene>
    <name evidence="11" type="primary">OGG1</name>
    <name evidence="11" type="ORF">SCUCBS95973_002199</name>
</gene>
<dbReference type="Proteomes" id="UP001642405">
    <property type="component" value="Unassembled WGS sequence"/>
</dbReference>
<evidence type="ECO:0000256" key="8">
    <source>
        <dbReference type="ARBA" id="ARBA00023295"/>
    </source>
</evidence>
<dbReference type="InterPro" id="IPR052054">
    <property type="entry name" value="Oxidative_DNA_repair_enzyme"/>
</dbReference>
<proteinExistence type="inferred from homology"/>
<organism evidence="11 12">
    <name type="scientific">Sporothrix curviconia</name>
    <dbReference type="NCBI Taxonomy" id="1260050"/>
    <lineage>
        <taxon>Eukaryota</taxon>
        <taxon>Fungi</taxon>
        <taxon>Dikarya</taxon>
        <taxon>Ascomycota</taxon>
        <taxon>Pezizomycotina</taxon>
        <taxon>Sordariomycetes</taxon>
        <taxon>Sordariomycetidae</taxon>
        <taxon>Ophiostomatales</taxon>
        <taxon>Ophiostomataceae</taxon>
        <taxon>Sporothrix</taxon>
    </lineage>
</organism>
<evidence type="ECO:0000259" key="10">
    <source>
        <dbReference type="SMART" id="SM00478"/>
    </source>
</evidence>
<feature type="domain" description="HhH-GPD" evidence="10">
    <location>
        <begin position="143"/>
        <end position="330"/>
    </location>
</feature>
<sequence>MSRLAAPWHKLPVSLKELCIDTTLRCGQSFRWRKFDDEWRCSLYGRILSLKQDAECLYYKATFPDKAAVAASQGALSSRSDDAVDHDDTETLLRGYFHLQLDLGALYDQWSRDDANFRKKAPQFSGIRILNQDAWEALICFICSSNNNISRISQMAHKLCVHYGPLLGSVDGEAFHDFPSPAALAAPSVEAHLRQLGFGYRAKYIAQTARTLCSDKPEGWLEQLRNPACPAPGQTEPVKAVDADCTPSYKTAHEQLLLLSGVGPKVADCVALMGLGWGEAVPVDTHVWQIAVRDYKFKRIASKTFSRAVHDAVGDHFRGLWGPYAGWAQSVLFTANLKSFSEQLKGAAGSDESKSLKTGVELEIKEEEDVQTTEAAVTKSKRKTVVKVEEDAKVVTVRETQTRSKRSRR</sequence>
<evidence type="ECO:0000256" key="9">
    <source>
        <dbReference type="ARBA" id="ARBA00044632"/>
    </source>
</evidence>
<keyword evidence="12" id="KW-1185">Reference proteome</keyword>
<dbReference type="Gene3D" id="1.10.1670.10">
    <property type="entry name" value="Helix-hairpin-Helix base-excision DNA repair enzymes (C-terminal)"/>
    <property type="match status" value="1"/>
</dbReference>
<dbReference type="CDD" id="cd00056">
    <property type="entry name" value="ENDO3c"/>
    <property type="match status" value="1"/>
</dbReference>
<dbReference type="PANTHER" id="PTHR10242:SF2">
    <property type="entry name" value="N-GLYCOSYLASE_DNA LYASE"/>
    <property type="match status" value="1"/>
</dbReference>
<evidence type="ECO:0000256" key="4">
    <source>
        <dbReference type="ARBA" id="ARBA00022801"/>
    </source>
</evidence>
<dbReference type="EMBL" id="CAWUHB010000008">
    <property type="protein sequence ID" value="CAK7214593.1"/>
    <property type="molecule type" value="Genomic_DNA"/>
</dbReference>
<dbReference type="PANTHER" id="PTHR10242">
    <property type="entry name" value="8-OXOGUANINE DNA GLYCOSYLASE"/>
    <property type="match status" value="1"/>
</dbReference>
<keyword evidence="5" id="KW-0234">DNA repair</keyword>
<keyword evidence="7" id="KW-0511">Multifunctional enzyme</keyword>
<reference evidence="11 12" key="1">
    <citation type="submission" date="2024-01" db="EMBL/GenBank/DDBJ databases">
        <authorList>
            <person name="Allen C."/>
            <person name="Tagirdzhanova G."/>
        </authorList>
    </citation>
    <scope>NUCLEOTIDE SEQUENCE [LARGE SCALE GENOMIC DNA]</scope>
</reference>
<comment type="catalytic activity">
    <reaction evidence="9">
        <text>2'-deoxyribonucleotide-(2'-deoxyribose 5'-phosphate)-2'-deoxyribonucleotide-DNA = a 3'-end 2'-deoxyribonucleotide-(2,3-dehydro-2,3-deoxyribose 5'-phosphate)-DNA + a 5'-end 5'-phospho-2'-deoxyribonucleoside-DNA + H(+)</text>
        <dbReference type="Rhea" id="RHEA:66592"/>
        <dbReference type="Rhea" id="RHEA-COMP:13180"/>
        <dbReference type="Rhea" id="RHEA-COMP:16897"/>
        <dbReference type="Rhea" id="RHEA-COMP:17067"/>
        <dbReference type="ChEBI" id="CHEBI:15378"/>
        <dbReference type="ChEBI" id="CHEBI:136412"/>
        <dbReference type="ChEBI" id="CHEBI:157695"/>
        <dbReference type="ChEBI" id="CHEBI:167181"/>
        <dbReference type="EC" id="4.2.99.18"/>
    </reaction>
</comment>
<dbReference type="Gene3D" id="3.30.310.40">
    <property type="match status" value="1"/>
</dbReference>
<comment type="similarity">
    <text evidence="1">Belongs to the type-1 OGG1 family.</text>
</comment>
<keyword evidence="8" id="KW-0326">Glycosidase</keyword>
<keyword evidence="3" id="KW-0227">DNA damage</keyword>
<dbReference type="Pfam" id="PF07934">
    <property type="entry name" value="OGG_N"/>
    <property type="match status" value="1"/>
</dbReference>
<evidence type="ECO:0000256" key="2">
    <source>
        <dbReference type="ARBA" id="ARBA00012720"/>
    </source>
</evidence>
<dbReference type="InterPro" id="IPR023170">
    <property type="entry name" value="HhH_base_excis_C"/>
</dbReference>
<evidence type="ECO:0000256" key="7">
    <source>
        <dbReference type="ARBA" id="ARBA00023268"/>
    </source>
</evidence>
<dbReference type="Pfam" id="PF00730">
    <property type="entry name" value="HhH-GPD"/>
    <property type="match status" value="1"/>
</dbReference>
<evidence type="ECO:0000256" key="1">
    <source>
        <dbReference type="ARBA" id="ARBA00010679"/>
    </source>
</evidence>
<evidence type="ECO:0000256" key="5">
    <source>
        <dbReference type="ARBA" id="ARBA00023204"/>
    </source>
</evidence>
<dbReference type="GO" id="GO:0140078">
    <property type="term" value="F:class I DNA-(apurinic or apyrimidinic site) endonuclease activity"/>
    <property type="evidence" value="ECO:0007669"/>
    <property type="project" value="UniProtKB-EC"/>
</dbReference>
<dbReference type="Gene3D" id="1.10.340.30">
    <property type="entry name" value="Hypothetical protein, domain 2"/>
    <property type="match status" value="1"/>
</dbReference>
<evidence type="ECO:0000313" key="12">
    <source>
        <dbReference type="Proteomes" id="UP001642405"/>
    </source>
</evidence>
<dbReference type="EC" id="4.2.99.18" evidence="2"/>
<evidence type="ECO:0000313" key="11">
    <source>
        <dbReference type="EMBL" id="CAK7214593.1"/>
    </source>
</evidence>
<accession>A0ABP0B4R8</accession>
<dbReference type="SUPFAM" id="SSF55945">
    <property type="entry name" value="TATA-box binding protein-like"/>
    <property type="match status" value="1"/>
</dbReference>
<evidence type="ECO:0000256" key="6">
    <source>
        <dbReference type="ARBA" id="ARBA00023239"/>
    </source>
</evidence>
<evidence type="ECO:0000256" key="3">
    <source>
        <dbReference type="ARBA" id="ARBA00022763"/>
    </source>
</evidence>
<dbReference type="InterPro" id="IPR012904">
    <property type="entry name" value="OGG_N"/>
</dbReference>
<dbReference type="InterPro" id="IPR011257">
    <property type="entry name" value="DNA_glycosylase"/>
</dbReference>
<dbReference type="SUPFAM" id="SSF48150">
    <property type="entry name" value="DNA-glycosylase"/>
    <property type="match status" value="1"/>
</dbReference>
<comment type="caution">
    <text evidence="11">The sequence shown here is derived from an EMBL/GenBank/DDBJ whole genome shotgun (WGS) entry which is preliminary data.</text>
</comment>
<keyword evidence="4" id="KW-0378">Hydrolase</keyword>
<protein>
    <recommendedName>
        <fullName evidence="2">DNA-(apurinic or apyrimidinic site) lyase</fullName>
        <ecNumber evidence="2">4.2.99.18</ecNumber>
    </recommendedName>
</protein>